<keyword evidence="8 12" id="KW-1133">Transmembrane helix</keyword>
<evidence type="ECO:0000313" key="16">
    <source>
        <dbReference type="Proteomes" id="UP001501285"/>
    </source>
</evidence>
<dbReference type="InterPro" id="IPR003660">
    <property type="entry name" value="HAMP_dom"/>
</dbReference>
<evidence type="ECO:0000259" key="14">
    <source>
        <dbReference type="PROSITE" id="PS50885"/>
    </source>
</evidence>
<dbReference type="PANTHER" id="PTHR45436:SF5">
    <property type="entry name" value="SENSOR HISTIDINE KINASE TRCS"/>
    <property type="match status" value="1"/>
</dbReference>
<evidence type="ECO:0000256" key="3">
    <source>
        <dbReference type="ARBA" id="ARBA00012438"/>
    </source>
</evidence>
<dbReference type="InterPro" id="IPR005467">
    <property type="entry name" value="His_kinase_dom"/>
</dbReference>
<dbReference type="InterPro" id="IPR050428">
    <property type="entry name" value="TCS_sensor_his_kinase"/>
</dbReference>
<keyword evidence="6 12" id="KW-0812">Transmembrane</keyword>
<dbReference type="RefSeq" id="WP_343990728.1">
    <property type="nucleotide sequence ID" value="NZ_BAAANB010000020.1"/>
</dbReference>
<dbReference type="PROSITE" id="PS50109">
    <property type="entry name" value="HIS_KIN"/>
    <property type="match status" value="1"/>
</dbReference>
<comment type="caution">
    <text evidence="15">The sequence shown here is derived from an EMBL/GenBank/DDBJ whole genome shotgun (WGS) entry which is preliminary data.</text>
</comment>
<comment type="subcellular location">
    <subcellularLocation>
        <location evidence="2">Cell membrane</location>
    </subcellularLocation>
</comment>
<evidence type="ECO:0000256" key="1">
    <source>
        <dbReference type="ARBA" id="ARBA00000085"/>
    </source>
</evidence>
<dbReference type="InterPro" id="IPR004358">
    <property type="entry name" value="Sig_transdc_His_kin-like_C"/>
</dbReference>
<feature type="transmembrane region" description="Helical" evidence="12">
    <location>
        <begin position="86"/>
        <end position="109"/>
    </location>
</feature>
<dbReference type="InterPro" id="IPR003594">
    <property type="entry name" value="HATPase_dom"/>
</dbReference>
<keyword evidence="10 12" id="KW-0472">Membrane</keyword>
<evidence type="ECO:0000256" key="2">
    <source>
        <dbReference type="ARBA" id="ARBA00004236"/>
    </source>
</evidence>
<dbReference type="SMART" id="SM00388">
    <property type="entry name" value="HisKA"/>
    <property type="match status" value="1"/>
</dbReference>
<evidence type="ECO:0000259" key="13">
    <source>
        <dbReference type="PROSITE" id="PS50109"/>
    </source>
</evidence>
<evidence type="ECO:0000313" key="15">
    <source>
        <dbReference type="EMBL" id="GAA2030045.1"/>
    </source>
</evidence>
<dbReference type="PROSITE" id="PS50885">
    <property type="entry name" value="HAMP"/>
    <property type="match status" value="1"/>
</dbReference>
<reference evidence="15 16" key="1">
    <citation type="journal article" date="2019" name="Int. J. Syst. Evol. Microbiol.">
        <title>The Global Catalogue of Microorganisms (GCM) 10K type strain sequencing project: providing services to taxonomists for standard genome sequencing and annotation.</title>
        <authorList>
            <consortium name="The Broad Institute Genomics Platform"/>
            <consortium name="The Broad Institute Genome Sequencing Center for Infectious Disease"/>
            <person name="Wu L."/>
            <person name="Ma J."/>
        </authorList>
    </citation>
    <scope>NUCLEOTIDE SEQUENCE [LARGE SCALE GENOMIC DNA]</scope>
    <source>
        <strain evidence="15 16">JCM 14283</strain>
    </source>
</reference>
<dbReference type="GO" id="GO:0016301">
    <property type="term" value="F:kinase activity"/>
    <property type="evidence" value="ECO:0007669"/>
    <property type="project" value="UniProtKB-KW"/>
</dbReference>
<feature type="region of interest" description="Disordered" evidence="11">
    <location>
        <begin position="122"/>
        <end position="151"/>
    </location>
</feature>
<evidence type="ECO:0000256" key="10">
    <source>
        <dbReference type="ARBA" id="ARBA00023136"/>
    </source>
</evidence>
<evidence type="ECO:0000256" key="6">
    <source>
        <dbReference type="ARBA" id="ARBA00022692"/>
    </source>
</evidence>
<dbReference type="PRINTS" id="PR00344">
    <property type="entry name" value="BCTRLSENSOR"/>
</dbReference>
<dbReference type="Proteomes" id="UP001501285">
    <property type="component" value="Unassembled WGS sequence"/>
</dbReference>
<gene>
    <name evidence="15" type="ORF">GCM10009740_19630</name>
</gene>
<dbReference type="InterPro" id="IPR003661">
    <property type="entry name" value="HisK_dim/P_dom"/>
</dbReference>
<feature type="domain" description="Histidine kinase" evidence="13">
    <location>
        <begin position="341"/>
        <end position="555"/>
    </location>
</feature>
<dbReference type="Gene3D" id="3.30.565.10">
    <property type="entry name" value="Histidine kinase-like ATPase, C-terminal domain"/>
    <property type="match status" value="1"/>
</dbReference>
<evidence type="ECO:0000256" key="12">
    <source>
        <dbReference type="SAM" id="Phobius"/>
    </source>
</evidence>
<feature type="compositionally biased region" description="Polar residues" evidence="11">
    <location>
        <begin position="1"/>
        <end position="12"/>
    </location>
</feature>
<dbReference type="Gene3D" id="6.10.340.10">
    <property type="match status" value="1"/>
</dbReference>
<dbReference type="Pfam" id="PF02518">
    <property type="entry name" value="HATPase_c"/>
    <property type="match status" value="1"/>
</dbReference>
<dbReference type="CDD" id="cd00075">
    <property type="entry name" value="HATPase"/>
    <property type="match status" value="1"/>
</dbReference>
<dbReference type="SMART" id="SM00387">
    <property type="entry name" value="HATPase_c"/>
    <property type="match status" value="1"/>
</dbReference>
<keyword evidence="4" id="KW-0597">Phosphoprotein</keyword>
<dbReference type="InterPro" id="IPR036097">
    <property type="entry name" value="HisK_dim/P_sf"/>
</dbReference>
<accession>A0ABN2U5L0</accession>
<evidence type="ECO:0000256" key="9">
    <source>
        <dbReference type="ARBA" id="ARBA00023012"/>
    </source>
</evidence>
<dbReference type="EMBL" id="BAAANB010000020">
    <property type="protein sequence ID" value="GAA2030045.1"/>
    <property type="molecule type" value="Genomic_DNA"/>
</dbReference>
<organism evidence="15 16">
    <name type="scientific">Terrabacter terrae</name>
    <dbReference type="NCBI Taxonomy" id="318434"/>
    <lineage>
        <taxon>Bacteria</taxon>
        <taxon>Bacillati</taxon>
        <taxon>Actinomycetota</taxon>
        <taxon>Actinomycetes</taxon>
        <taxon>Micrococcales</taxon>
        <taxon>Intrasporangiaceae</taxon>
        <taxon>Terrabacter</taxon>
    </lineage>
</organism>
<evidence type="ECO:0000256" key="7">
    <source>
        <dbReference type="ARBA" id="ARBA00022777"/>
    </source>
</evidence>
<dbReference type="SUPFAM" id="SSF47384">
    <property type="entry name" value="Homodimeric domain of signal transducing histidine kinase"/>
    <property type="match status" value="1"/>
</dbReference>
<evidence type="ECO:0000256" key="5">
    <source>
        <dbReference type="ARBA" id="ARBA00022679"/>
    </source>
</evidence>
<name>A0ABN2U5L0_9MICO</name>
<protein>
    <recommendedName>
        <fullName evidence="3">histidine kinase</fullName>
        <ecNumber evidence="3">2.7.13.3</ecNumber>
    </recommendedName>
</protein>
<proteinExistence type="predicted"/>
<keyword evidence="7 15" id="KW-0418">Kinase</keyword>
<dbReference type="Gene3D" id="1.10.287.130">
    <property type="match status" value="1"/>
</dbReference>
<dbReference type="PANTHER" id="PTHR45436">
    <property type="entry name" value="SENSOR HISTIDINE KINASE YKOH"/>
    <property type="match status" value="1"/>
</dbReference>
<evidence type="ECO:0000256" key="8">
    <source>
        <dbReference type="ARBA" id="ARBA00022989"/>
    </source>
</evidence>
<feature type="region of interest" description="Disordered" evidence="11">
    <location>
        <begin position="1"/>
        <end position="58"/>
    </location>
</feature>
<dbReference type="EC" id="2.7.13.3" evidence="3"/>
<sequence>MSSSRPSENAELSDSRTAAERPLPADLPDADESAGPDVFARGVGFTDASDSGDSAGRDEGLTLQEQLARLRERVRPWPAWTLRAKLVASMLALFTVLSLATGVSTIVALDRYLVGQVDDQLRQSLSPPHQEDDGRFRPPSSEGRGRGPGNEGLIAIIDPVVQGEATSMANETTTLTPTQLAELQSAGIGSDPKTIDLGGTIGEYRVMSGRAPVQINGVPTIGTVVVGLPTGPLNHTINRMVLVAIAAVVAGIILVGLLGTWLVRRNLEPLRRVAATATRVSQTPLASGSVAIAERVDPVDTDTRTEVGQVGAAFNEMLDHVDEALRARHQSEQRVRQFVADASHELRTPLASIRGYAELSRREADVVPPTVTHAMGRIESEADRMGSLVEDLLLLARLDAGRPLEEEPVDVSMLVINAVSDAHAASPGHHWDLDLPPEPVEVTGDGARLHQVVANLLANARTHTPDGTRVTTSVRPEGEWVRVAVHDDGPGVPESLQPNVFERFARGDDARNRAKGSTGLGLSIVAAVSKAHGGRVELDSRPGDTTFSLLLPAAS</sequence>
<comment type="catalytic activity">
    <reaction evidence="1">
        <text>ATP + protein L-histidine = ADP + protein N-phospho-L-histidine.</text>
        <dbReference type="EC" id="2.7.13.3"/>
    </reaction>
</comment>
<dbReference type="Pfam" id="PF00512">
    <property type="entry name" value="HisKA"/>
    <property type="match status" value="1"/>
</dbReference>
<dbReference type="SMART" id="SM00304">
    <property type="entry name" value="HAMP"/>
    <property type="match status" value="1"/>
</dbReference>
<keyword evidence="9" id="KW-0902">Two-component regulatory system</keyword>
<dbReference type="SUPFAM" id="SSF55874">
    <property type="entry name" value="ATPase domain of HSP90 chaperone/DNA topoisomerase II/histidine kinase"/>
    <property type="match status" value="1"/>
</dbReference>
<evidence type="ECO:0000256" key="4">
    <source>
        <dbReference type="ARBA" id="ARBA00022553"/>
    </source>
</evidence>
<feature type="domain" description="HAMP" evidence="14">
    <location>
        <begin position="264"/>
        <end position="326"/>
    </location>
</feature>
<feature type="transmembrane region" description="Helical" evidence="12">
    <location>
        <begin position="240"/>
        <end position="263"/>
    </location>
</feature>
<dbReference type="CDD" id="cd06225">
    <property type="entry name" value="HAMP"/>
    <property type="match status" value="1"/>
</dbReference>
<dbReference type="Pfam" id="PF00672">
    <property type="entry name" value="HAMP"/>
    <property type="match status" value="1"/>
</dbReference>
<evidence type="ECO:0000256" key="11">
    <source>
        <dbReference type="SAM" id="MobiDB-lite"/>
    </source>
</evidence>
<dbReference type="CDD" id="cd00082">
    <property type="entry name" value="HisKA"/>
    <property type="match status" value="1"/>
</dbReference>
<dbReference type="InterPro" id="IPR036890">
    <property type="entry name" value="HATPase_C_sf"/>
</dbReference>
<keyword evidence="16" id="KW-1185">Reference proteome</keyword>
<keyword evidence="5" id="KW-0808">Transferase</keyword>